<dbReference type="InParanoid" id="A0A6P8HDU5"/>
<reference evidence="4" key="1">
    <citation type="submission" date="2025-08" db="UniProtKB">
        <authorList>
            <consortium name="RefSeq"/>
        </authorList>
    </citation>
    <scope>IDENTIFICATION</scope>
    <source>
        <tissue evidence="4">Tentacle</tissue>
    </source>
</reference>
<evidence type="ECO:0000259" key="2">
    <source>
        <dbReference type="Pfam" id="PF13613"/>
    </source>
</evidence>
<feature type="domain" description="Transposase Helix-turn-helix" evidence="2">
    <location>
        <begin position="162"/>
        <end position="209"/>
    </location>
</feature>
<organism evidence="3 4">
    <name type="scientific">Actinia tenebrosa</name>
    <name type="common">Australian red waratah sea anemone</name>
    <dbReference type="NCBI Taxonomy" id="6105"/>
    <lineage>
        <taxon>Eukaryota</taxon>
        <taxon>Metazoa</taxon>
        <taxon>Cnidaria</taxon>
        <taxon>Anthozoa</taxon>
        <taxon>Hexacorallia</taxon>
        <taxon>Actiniaria</taxon>
        <taxon>Actiniidae</taxon>
        <taxon>Actinia</taxon>
    </lineage>
</organism>
<dbReference type="KEGG" id="aten:116288197"/>
<proteinExistence type="predicted"/>
<evidence type="ECO:0000256" key="1">
    <source>
        <dbReference type="SAM" id="MobiDB-lite"/>
    </source>
</evidence>
<dbReference type="InterPro" id="IPR027805">
    <property type="entry name" value="Transposase_HTH_dom"/>
</dbReference>
<keyword evidence="3" id="KW-1185">Reference proteome</keyword>
<sequence>MGHSKAKQVDLEAASAKAERVKERRKRSLATQEKEIAEKVKRLEEPGTTIANLEFQVEVEETLESNADESASTPVWWLSNCCSVSDDLPEAVEALKLVDSQCQTDEFQYLFEQSLPEPQFSEDYLKDDDEKVRLYTGLPSFSVLKSTFNHVAPHVLCRSKILNQFQELILVLIRLRLDIFLQHLAYRFEISKRTVQCIMNSWMEAMYDCRH</sequence>
<dbReference type="RefSeq" id="XP_031550812.1">
    <property type="nucleotide sequence ID" value="XM_031694952.1"/>
</dbReference>
<evidence type="ECO:0000313" key="4">
    <source>
        <dbReference type="RefSeq" id="XP_031550812.1"/>
    </source>
</evidence>
<dbReference type="OrthoDB" id="6369483at2759"/>
<evidence type="ECO:0000313" key="3">
    <source>
        <dbReference type="Proteomes" id="UP000515163"/>
    </source>
</evidence>
<accession>A0A6P8HDU5</accession>
<gene>
    <name evidence="4" type="primary">LOC116288197</name>
</gene>
<dbReference type="Proteomes" id="UP000515163">
    <property type="component" value="Unplaced"/>
</dbReference>
<feature type="region of interest" description="Disordered" evidence="1">
    <location>
        <begin position="1"/>
        <end position="29"/>
    </location>
</feature>
<dbReference type="GeneID" id="116288197"/>
<dbReference type="PANTHER" id="PTHR23080">
    <property type="entry name" value="THAP DOMAIN PROTEIN"/>
    <property type="match status" value="1"/>
</dbReference>
<name>A0A6P8HDU5_ACTTE</name>
<protein>
    <submittedName>
        <fullName evidence="4">Uncharacterized protein LOC116288197</fullName>
    </submittedName>
</protein>
<dbReference type="Pfam" id="PF13613">
    <property type="entry name" value="HTH_Tnp_4"/>
    <property type="match status" value="1"/>
</dbReference>
<dbReference type="AlphaFoldDB" id="A0A6P8HDU5"/>